<dbReference type="EMBL" id="CP022535">
    <property type="protein sequence ID" value="ASP28662.1"/>
    <property type="molecule type" value="Genomic_DNA"/>
</dbReference>
<comment type="pathway">
    <text evidence="1 12">One-carbon metabolism; tetrahydrofolate interconversion.</text>
</comment>
<dbReference type="RefSeq" id="WP_094049609.1">
    <property type="nucleotide sequence ID" value="NZ_CP022535.1"/>
</dbReference>
<feature type="binding site" evidence="12">
    <location>
        <position position="230"/>
    </location>
    <ligand>
        <name>NADP(+)</name>
        <dbReference type="ChEBI" id="CHEBI:58349"/>
    </ligand>
</feature>
<dbReference type="HAMAP" id="MF_01576">
    <property type="entry name" value="THF_DHG_CYH"/>
    <property type="match status" value="1"/>
</dbReference>
<feature type="domain" description="Tetrahydrofolate dehydrogenase/cyclohydrolase NAD(P)-binding" evidence="14">
    <location>
        <begin position="138"/>
        <end position="278"/>
    </location>
</feature>
<dbReference type="KEGG" id="scou:SCORR_v1c08900"/>
<keyword evidence="9 12" id="KW-0368">Histidine biosynthesis</keyword>
<dbReference type="Pfam" id="PF00763">
    <property type="entry name" value="THF_DHG_CYH"/>
    <property type="match status" value="1"/>
</dbReference>
<reference evidence="15 16" key="1">
    <citation type="submission" date="2017-07" db="EMBL/GenBank/DDBJ databases">
        <title>Complete genome sequence of Spiroplasma corruscae EC-1 (DSM 19793).</title>
        <authorList>
            <person name="Tsai Y.-M."/>
            <person name="Lo W.-S."/>
            <person name="Kuo C.-H."/>
        </authorList>
    </citation>
    <scope>NUCLEOTIDE SEQUENCE [LARGE SCALE GENOMIC DNA]</scope>
    <source>
        <strain evidence="15 16">EC-1</strain>
    </source>
</reference>
<comment type="catalytic activity">
    <reaction evidence="12">
        <text>(6R)-5,10-methylene-5,6,7,8-tetrahydrofolate + NADP(+) = (6R)-5,10-methenyltetrahydrofolate + NADPH</text>
        <dbReference type="Rhea" id="RHEA:22812"/>
        <dbReference type="ChEBI" id="CHEBI:15636"/>
        <dbReference type="ChEBI" id="CHEBI:57455"/>
        <dbReference type="ChEBI" id="CHEBI:57783"/>
        <dbReference type="ChEBI" id="CHEBI:58349"/>
        <dbReference type="EC" id="1.5.1.5"/>
    </reaction>
</comment>
<dbReference type="InterPro" id="IPR036291">
    <property type="entry name" value="NAD(P)-bd_dom_sf"/>
</dbReference>
<comment type="function">
    <text evidence="12">Catalyzes the oxidation of 5,10-methylenetetrahydrofolate to 5,10-methenyltetrahydrofolate and then the hydrolysis of 5,10-methenyltetrahydrofolate to 10-formyltetrahydrofolate.</text>
</comment>
<name>A0A222EQB4_9MOLU</name>
<keyword evidence="4 12" id="KW-0028">Amino-acid biosynthesis</keyword>
<dbReference type="GO" id="GO:0004477">
    <property type="term" value="F:methenyltetrahydrofolate cyclohydrolase activity"/>
    <property type="evidence" value="ECO:0007669"/>
    <property type="project" value="UniProtKB-UniRule"/>
</dbReference>
<dbReference type="CDD" id="cd01080">
    <property type="entry name" value="NAD_bind_m-THF_DH_Cyclohyd"/>
    <property type="match status" value="1"/>
</dbReference>
<evidence type="ECO:0000256" key="2">
    <source>
        <dbReference type="ARBA" id="ARBA00011738"/>
    </source>
</evidence>
<dbReference type="OrthoDB" id="9803580at2"/>
<evidence type="ECO:0000256" key="4">
    <source>
        <dbReference type="ARBA" id="ARBA00022605"/>
    </source>
</evidence>
<dbReference type="GO" id="GO:0006164">
    <property type="term" value="P:purine nucleotide biosynthetic process"/>
    <property type="evidence" value="ECO:0007669"/>
    <property type="project" value="UniProtKB-KW"/>
</dbReference>
<keyword evidence="7 12" id="KW-0521">NADP</keyword>
<keyword evidence="8 12" id="KW-0560">Oxidoreductase</keyword>
<feature type="binding site" evidence="12">
    <location>
        <begin position="164"/>
        <end position="166"/>
    </location>
    <ligand>
        <name>NADP(+)</name>
        <dbReference type="ChEBI" id="CHEBI:58349"/>
    </ligand>
</feature>
<evidence type="ECO:0000256" key="5">
    <source>
        <dbReference type="ARBA" id="ARBA00022755"/>
    </source>
</evidence>
<evidence type="ECO:0000259" key="14">
    <source>
        <dbReference type="Pfam" id="PF02882"/>
    </source>
</evidence>
<evidence type="ECO:0000256" key="6">
    <source>
        <dbReference type="ARBA" id="ARBA00022801"/>
    </source>
</evidence>
<dbReference type="InterPro" id="IPR020867">
    <property type="entry name" value="THF_DH/CycHdrlase_CS"/>
</dbReference>
<keyword evidence="3 12" id="KW-0554">One-carbon metabolism</keyword>
<evidence type="ECO:0000256" key="10">
    <source>
        <dbReference type="ARBA" id="ARBA00023167"/>
    </source>
</evidence>
<keyword evidence="11 12" id="KW-0511">Multifunctional enzyme</keyword>
<dbReference type="Gene3D" id="3.40.50.720">
    <property type="entry name" value="NAD(P)-binding Rossmann-like Domain"/>
    <property type="match status" value="1"/>
</dbReference>
<keyword evidence="5 12" id="KW-0658">Purine biosynthesis</keyword>
<keyword evidence="10 12" id="KW-0486">Methionine biosynthesis</keyword>
<evidence type="ECO:0000313" key="15">
    <source>
        <dbReference type="EMBL" id="ASP28662.1"/>
    </source>
</evidence>
<dbReference type="EC" id="3.5.4.9" evidence="12"/>
<dbReference type="PRINTS" id="PR00085">
    <property type="entry name" value="THFDHDRGNASE"/>
</dbReference>
<dbReference type="PANTHER" id="PTHR48099:SF5">
    <property type="entry name" value="C-1-TETRAHYDROFOLATE SYNTHASE, CYTOPLASMIC"/>
    <property type="match status" value="1"/>
</dbReference>
<dbReference type="InterPro" id="IPR020630">
    <property type="entry name" value="THF_DH/CycHdrlase_cat_dom"/>
</dbReference>
<evidence type="ECO:0000256" key="7">
    <source>
        <dbReference type="ARBA" id="ARBA00022857"/>
    </source>
</evidence>
<protein>
    <recommendedName>
        <fullName evidence="12">Bifunctional protein FolD</fullName>
    </recommendedName>
    <domain>
        <recommendedName>
            <fullName evidence="12">Methylenetetrahydrofolate dehydrogenase</fullName>
            <ecNumber evidence="12">1.5.1.5</ecNumber>
        </recommendedName>
    </domain>
    <domain>
        <recommendedName>
            <fullName evidence="12">Methenyltetrahydrofolate cyclohydrolase</fullName>
            <ecNumber evidence="12">3.5.4.9</ecNumber>
        </recommendedName>
    </domain>
</protein>
<dbReference type="InterPro" id="IPR046346">
    <property type="entry name" value="Aminoacid_DH-like_N_sf"/>
</dbReference>
<evidence type="ECO:0000313" key="16">
    <source>
        <dbReference type="Proteomes" id="UP000203229"/>
    </source>
</evidence>
<evidence type="ECO:0000256" key="11">
    <source>
        <dbReference type="ARBA" id="ARBA00023268"/>
    </source>
</evidence>
<feature type="domain" description="Tetrahydrofolate dehydrogenase/cyclohydrolase catalytic" evidence="13">
    <location>
        <begin position="6"/>
        <end position="119"/>
    </location>
</feature>
<dbReference type="Proteomes" id="UP000203229">
    <property type="component" value="Chromosome"/>
</dbReference>
<evidence type="ECO:0000256" key="3">
    <source>
        <dbReference type="ARBA" id="ARBA00022563"/>
    </source>
</evidence>
<dbReference type="GO" id="GO:0004488">
    <property type="term" value="F:methylenetetrahydrofolate dehydrogenase (NADP+) activity"/>
    <property type="evidence" value="ECO:0007669"/>
    <property type="project" value="UniProtKB-UniRule"/>
</dbReference>
<proteinExistence type="inferred from homology"/>
<dbReference type="PROSITE" id="PS00767">
    <property type="entry name" value="THF_DHG_CYH_2"/>
    <property type="match status" value="1"/>
</dbReference>
<evidence type="ECO:0000259" key="13">
    <source>
        <dbReference type="Pfam" id="PF00763"/>
    </source>
</evidence>
<keyword evidence="6 12" id="KW-0378">Hydrolase</keyword>
<dbReference type="InterPro" id="IPR020631">
    <property type="entry name" value="THF_DH/CycHdrlase_NAD-bd_dom"/>
</dbReference>
<gene>
    <name evidence="12 15" type="primary">folD</name>
    <name evidence="15" type="ORF">SCORR_v1c08900</name>
</gene>
<dbReference type="GO" id="GO:0005829">
    <property type="term" value="C:cytosol"/>
    <property type="evidence" value="ECO:0007669"/>
    <property type="project" value="TreeGrafter"/>
</dbReference>
<evidence type="ECO:0000256" key="12">
    <source>
        <dbReference type="HAMAP-Rule" id="MF_01576"/>
    </source>
</evidence>
<dbReference type="AlphaFoldDB" id="A0A222EQB4"/>
<dbReference type="Pfam" id="PF02882">
    <property type="entry name" value="THF_DHG_CYH_C"/>
    <property type="match status" value="1"/>
</dbReference>
<keyword evidence="16" id="KW-1185">Reference proteome</keyword>
<dbReference type="GO" id="GO:0000105">
    <property type="term" value="P:L-histidine biosynthetic process"/>
    <property type="evidence" value="ECO:0007669"/>
    <property type="project" value="UniProtKB-KW"/>
</dbReference>
<dbReference type="GO" id="GO:0009086">
    <property type="term" value="P:methionine biosynthetic process"/>
    <property type="evidence" value="ECO:0007669"/>
    <property type="project" value="UniProtKB-KW"/>
</dbReference>
<dbReference type="PANTHER" id="PTHR48099">
    <property type="entry name" value="C-1-TETRAHYDROFOLATE SYNTHASE, CYTOPLASMIC-RELATED"/>
    <property type="match status" value="1"/>
</dbReference>
<organism evidence="15 16">
    <name type="scientific">Spiroplasma corruscae</name>
    <dbReference type="NCBI Taxonomy" id="216934"/>
    <lineage>
        <taxon>Bacteria</taxon>
        <taxon>Bacillati</taxon>
        <taxon>Mycoplasmatota</taxon>
        <taxon>Mollicutes</taxon>
        <taxon>Entomoplasmatales</taxon>
        <taxon>Spiroplasmataceae</taxon>
        <taxon>Spiroplasma</taxon>
    </lineage>
</organism>
<sequence>MSAKIIDGKLLSQKLNSHLKISIAQNKGVRAPKLTILQIGNNPASNKYIKNKLNSCKSVGIDAEVLKFDNNIKVNELEKTILSLNKDKNVDGILVQLPLPSHIDEKFINNLIDVTKDADGFNPQTLGNVLLDNTQIYPATPNGIVKLLESENINLVGSNVTIVGRSNIVGKPLATMLINREATVTICNKKTKNLAKVCKRADILISAAGSSKLITRKFVHKNMTVIDVGANFVNGIYCGDVDFEKVSKIVKYITPVPGGVGPMTIACLIENVYKLYKNYYHKNNSK</sequence>
<dbReference type="SUPFAM" id="SSF53223">
    <property type="entry name" value="Aminoacid dehydrogenase-like, N-terminal domain"/>
    <property type="match status" value="1"/>
</dbReference>
<dbReference type="InterPro" id="IPR000672">
    <property type="entry name" value="THF_DH/CycHdrlase"/>
</dbReference>
<evidence type="ECO:0000256" key="8">
    <source>
        <dbReference type="ARBA" id="ARBA00023002"/>
    </source>
</evidence>
<comment type="similarity">
    <text evidence="12">Belongs to the tetrahydrofolate dehydrogenase/cyclohydrolase family.</text>
</comment>
<dbReference type="UniPathway" id="UPA00193"/>
<evidence type="ECO:0000256" key="9">
    <source>
        <dbReference type="ARBA" id="ARBA00023102"/>
    </source>
</evidence>
<dbReference type="Gene3D" id="3.40.50.10860">
    <property type="entry name" value="Leucine Dehydrogenase, chain A, domain 1"/>
    <property type="match status" value="1"/>
</dbReference>
<dbReference type="SUPFAM" id="SSF51735">
    <property type="entry name" value="NAD(P)-binding Rossmann-fold domains"/>
    <property type="match status" value="1"/>
</dbReference>
<comment type="subunit">
    <text evidence="2 12">Homodimer.</text>
</comment>
<comment type="caution">
    <text evidence="12">Lacks conserved residue(s) required for the propagation of feature annotation.</text>
</comment>
<dbReference type="EC" id="1.5.1.5" evidence="12"/>
<accession>A0A222EQB4</accession>
<evidence type="ECO:0000256" key="1">
    <source>
        <dbReference type="ARBA" id="ARBA00004777"/>
    </source>
</evidence>
<dbReference type="GO" id="GO:0035999">
    <property type="term" value="P:tetrahydrofolate interconversion"/>
    <property type="evidence" value="ECO:0007669"/>
    <property type="project" value="UniProtKB-UniRule"/>
</dbReference>
<comment type="catalytic activity">
    <reaction evidence="12">
        <text>(6R)-5,10-methenyltetrahydrofolate + H2O = (6R)-10-formyltetrahydrofolate + H(+)</text>
        <dbReference type="Rhea" id="RHEA:23700"/>
        <dbReference type="ChEBI" id="CHEBI:15377"/>
        <dbReference type="ChEBI" id="CHEBI:15378"/>
        <dbReference type="ChEBI" id="CHEBI:57455"/>
        <dbReference type="ChEBI" id="CHEBI:195366"/>
        <dbReference type="EC" id="3.5.4.9"/>
    </reaction>
</comment>
<dbReference type="FunFam" id="3.40.50.10860:FF:000005">
    <property type="entry name" value="C-1-tetrahydrofolate synthase, cytoplasmic, putative"/>
    <property type="match status" value="1"/>
</dbReference>